<sequence length="194" mass="21450">MNYLRLAILTAIVSSTCASTLWGQNYKYEFEAREFEVASTARMPQEIELAPIGTLKRTEIEFAGHDSAYGENHWGEMELGRNKTNLNGPLVFYYEVHEIEAMKQRVAEADVVDESATFPKRRSSVARGLCFGCRTVFARPPVAPKETAGLTVRTVGEPVGRSRYDGKPAVAIAKDKNGFIVVNYADSELLGLAP</sequence>
<keyword evidence="2" id="KW-1185">Reference proteome</keyword>
<reference evidence="1" key="1">
    <citation type="submission" date="2022-06" db="EMBL/GenBank/DDBJ databases">
        <title>Aeoliella straminimaris, a novel planctomycete from sediments.</title>
        <authorList>
            <person name="Vitorino I.R."/>
            <person name="Lage O.M."/>
        </authorList>
    </citation>
    <scope>NUCLEOTIDE SEQUENCE</scope>
    <source>
        <strain evidence="1">ICT_H6.2</strain>
    </source>
</reference>
<comment type="caution">
    <text evidence="1">The sequence shown here is derived from an EMBL/GenBank/DDBJ whole genome shotgun (WGS) entry which is preliminary data.</text>
</comment>
<protein>
    <submittedName>
        <fullName evidence="1">Uncharacterized protein</fullName>
    </submittedName>
</protein>
<gene>
    <name evidence="1" type="ORF">NG895_19535</name>
</gene>
<name>A0A9X2FDA4_9BACT</name>
<dbReference type="AlphaFoldDB" id="A0A9X2FDA4"/>
<accession>A0A9X2FDA4</accession>
<organism evidence="1 2">
    <name type="scientific">Aeoliella straminimaris</name>
    <dbReference type="NCBI Taxonomy" id="2954799"/>
    <lineage>
        <taxon>Bacteria</taxon>
        <taxon>Pseudomonadati</taxon>
        <taxon>Planctomycetota</taxon>
        <taxon>Planctomycetia</taxon>
        <taxon>Pirellulales</taxon>
        <taxon>Lacipirellulaceae</taxon>
        <taxon>Aeoliella</taxon>
    </lineage>
</organism>
<dbReference type="RefSeq" id="WP_252854209.1">
    <property type="nucleotide sequence ID" value="NZ_JAMXLR010000065.1"/>
</dbReference>
<evidence type="ECO:0000313" key="1">
    <source>
        <dbReference type="EMBL" id="MCO6046098.1"/>
    </source>
</evidence>
<proteinExistence type="predicted"/>
<dbReference type="EMBL" id="JAMXLR010000065">
    <property type="protein sequence ID" value="MCO6046098.1"/>
    <property type="molecule type" value="Genomic_DNA"/>
</dbReference>
<evidence type="ECO:0000313" key="2">
    <source>
        <dbReference type="Proteomes" id="UP001155241"/>
    </source>
</evidence>
<dbReference type="Proteomes" id="UP001155241">
    <property type="component" value="Unassembled WGS sequence"/>
</dbReference>